<evidence type="ECO:0000256" key="2">
    <source>
        <dbReference type="ARBA" id="ARBA00022723"/>
    </source>
</evidence>
<dbReference type="CDD" id="cd00067">
    <property type="entry name" value="GAL4"/>
    <property type="match status" value="1"/>
</dbReference>
<accession>A0A9P5CG21</accession>
<dbReference type="SMART" id="SM00906">
    <property type="entry name" value="Fungal_trans"/>
    <property type="match status" value="1"/>
</dbReference>
<dbReference type="Pfam" id="PF00172">
    <property type="entry name" value="Zn_clus"/>
    <property type="match status" value="1"/>
</dbReference>
<dbReference type="PANTHER" id="PTHR31313">
    <property type="entry name" value="TY1 ENHANCER ACTIVATOR"/>
    <property type="match status" value="1"/>
</dbReference>
<dbReference type="PROSITE" id="PS00463">
    <property type="entry name" value="ZN2_CY6_FUNGAL_1"/>
    <property type="match status" value="1"/>
</dbReference>
<dbReference type="InterPro" id="IPR051615">
    <property type="entry name" value="Transcr_Regulatory_Elem"/>
</dbReference>
<keyword evidence="7" id="KW-0539">Nucleus</keyword>
<dbReference type="InterPro" id="IPR036864">
    <property type="entry name" value="Zn2-C6_fun-type_DNA-bd_sf"/>
</dbReference>
<evidence type="ECO:0000256" key="6">
    <source>
        <dbReference type="ARBA" id="ARBA00023163"/>
    </source>
</evidence>
<evidence type="ECO:0000256" key="7">
    <source>
        <dbReference type="ARBA" id="ARBA00023242"/>
    </source>
</evidence>
<reference evidence="9 10" key="1">
    <citation type="submission" date="2018-06" db="EMBL/GenBank/DDBJ databases">
        <title>Genome analysis of cellulolytic fungus Trichoderma lentiforme CFAM-422.</title>
        <authorList>
            <person name="Steindorff A.S."/>
            <person name="Formighieri E.F."/>
            <person name="Midorikawa G.E.O."/>
            <person name="Tamietti M.S."/>
            <person name="Ramos E.Z."/>
            <person name="Silva A.S."/>
            <person name="Bon E.P.S."/>
            <person name="Mendes T.D."/>
            <person name="Damaso M.C.T."/>
            <person name="Favaro L.C.L."/>
        </authorList>
    </citation>
    <scope>NUCLEOTIDE SEQUENCE [LARGE SCALE GENOMIC DNA]</scope>
    <source>
        <strain evidence="9 10">CFAM-422</strain>
    </source>
</reference>
<keyword evidence="6" id="KW-0804">Transcription</keyword>
<keyword evidence="2" id="KW-0479">Metal-binding</keyword>
<evidence type="ECO:0000259" key="8">
    <source>
        <dbReference type="PROSITE" id="PS50048"/>
    </source>
</evidence>
<keyword evidence="3" id="KW-0862">Zinc</keyword>
<evidence type="ECO:0000256" key="5">
    <source>
        <dbReference type="ARBA" id="ARBA00023125"/>
    </source>
</evidence>
<dbReference type="SUPFAM" id="SSF57701">
    <property type="entry name" value="Zn2/Cys6 DNA-binding domain"/>
    <property type="match status" value="1"/>
</dbReference>
<dbReference type="Proteomes" id="UP000801864">
    <property type="component" value="Unassembled WGS sequence"/>
</dbReference>
<dbReference type="CDD" id="cd12148">
    <property type="entry name" value="fungal_TF_MHR"/>
    <property type="match status" value="1"/>
</dbReference>
<dbReference type="GO" id="GO:0008270">
    <property type="term" value="F:zinc ion binding"/>
    <property type="evidence" value="ECO:0007669"/>
    <property type="project" value="InterPro"/>
</dbReference>
<dbReference type="SMART" id="SM00066">
    <property type="entry name" value="GAL4"/>
    <property type="match status" value="1"/>
</dbReference>
<dbReference type="Pfam" id="PF04082">
    <property type="entry name" value="Fungal_trans"/>
    <property type="match status" value="1"/>
</dbReference>
<keyword evidence="5" id="KW-0238">DNA-binding</keyword>
<dbReference type="PROSITE" id="PS50048">
    <property type="entry name" value="ZN2_CY6_FUNGAL_2"/>
    <property type="match status" value="1"/>
</dbReference>
<evidence type="ECO:0000256" key="4">
    <source>
        <dbReference type="ARBA" id="ARBA00023015"/>
    </source>
</evidence>
<name>A0A9P5CG21_9HYPO</name>
<evidence type="ECO:0000256" key="3">
    <source>
        <dbReference type="ARBA" id="ARBA00022833"/>
    </source>
</evidence>
<dbReference type="GO" id="GO:0006351">
    <property type="term" value="P:DNA-templated transcription"/>
    <property type="evidence" value="ECO:0007669"/>
    <property type="project" value="InterPro"/>
</dbReference>
<dbReference type="GO" id="GO:0003677">
    <property type="term" value="F:DNA binding"/>
    <property type="evidence" value="ECO:0007669"/>
    <property type="project" value="UniProtKB-KW"/>
</dbReference>
<dbReference type="EMBL" id="QLNT01000007">
    <property type="protein sequence ID" value="KAF3073143.1"/>
    <property type="molecule type" value="Genomic_DNA"/>
</dbReference>
<comment type="subcellular location">
    <subcellularLocation>
        <location evidence="1">Nucleus</location>
    </subcellularLocation>
</comment>
<dbReference type="InterPro" id="IPR007219">
    <property type="entry name" value="XnlR_reg_dom"/>
</dbReference>
<evidence type="ECO:0000313" key="9">
    <source>
        <dbReference type="EMBL" id="KAF3073143.1"/>
    </source>
</evidence>
<feature type="domain" description="Zn(2)-C6 fungal-type" evidence="8">
    <location>
        <begin position="33"/>
        <end position="63"/>
    </location>
</feature>
<evidence type="ECO:0000256" key="1">
    <source>
        <dbReference type="ARBA" id="ARBA00004123"/>
    </source>
</evidence>
<sequence>MTPRSCSDTTMPVNRKTLIHARRNRQARKYGFACGNCRRRKARCDGNQPSCDRCLENKDICLYNNHSQNLQFFSRAPSITYAVAMQERIEALEMTLQRMRNATDLERSKLLAEYFNSDTTSHETTDGSGRDALPVIERNIEVSKSADDDLANLLDETTVTKNGQIDFFGPTSHYHVQREKGVRIPSRLSVSKETDILYGSLTIRGMPSAAYAPATRPRDDLRSALSPEIPEYLVNELLDVYWCWPHHFHLVLCRKTFMRDLSISGPFVTLFLLNCTLSQAARFSDRPNAPELSAFFAKKALECLPEELERGSSIPTLQGLLILSARECAYGRTSQGWIYSGMAFRMMRDLGIHIHPHLLNHRLGGQLSTDVLALRQQIFWSCYTWDKAISMCLGRPPMIHERQEIPSPDAWPDGEEMDNDPWCPLLPTPLPPNISLAQKSNTATRFSAYCHLSVMINEILDTLYARVHTDQELLGGYFEHTIKKLTSWAESLPTDIYLQEGSGRASCPPLHILLFNMVYQATIAWLCRPFRALDINAKDAATKAAQMIDHLATLHIRRFGFRVLTYLETYTIFVGATINLLDLKEGNEAEAEAAKARLAFNIAILRSSRSTMSTIQSAEVIEQALAVDNSCNPTMITSCTEQFHQGPPSSHLIQETDPEVQPAGMDDAYSFVSQDQQFGPMNNQKDLEEFNVFYNLDLGEVSLERMLGSDTLGDVQNFLAEVDSSGIVGNCDLNHDGQL</sequence>
<organism evidence="9 10">
    <name type="scientific">Trichoderma lentiforme</name>
    <dbReference type="NCBI Taxonomy" id="1567552"/>
    <lineage>
        <taxon>Eukaryota</taxon>
        <taxon>Fungi</taxon>
        <taxon>Dikarya</taxon>
        <taxon>Ascomycota</taxon>
        <taxon>Pezizomycotina</taxon>
        <taxon>Sordariomycetes</taxon>
        <taxon>Hypocreomycetidae</taxon>
        <taxon>Hypocreales</taxon>
        <taxon>Hypocreaceae</taxon>
        <taxon>Trichoderma</taxon>
    </lineage>
</organism>
<proteinExistence type="predicted"/>
<dbReference type="PANTHER" id="PTHR31313:SF86">
    <property type="entry name" value="ZN(2)-C6 FUNGAL-TYPE DOMAIN-CONTAINING PROTEIN"/>
    <property type="match status" value="1"/>
</dbReference>
<dbReference type="InterPro" id="IPR001138">
    <property type="entry name" value="Zn2Cys6_DnaBD"/>
</dbReference>
<keyword evidence="10" id="KW-1185">Reference proteome</keyword>
<dbReference type="GO" id="GO:0005634">
    <property type="term" value="C:nucleus"/>
    <property type="evidence" value="ECO:0007669"/>
    <property type="project" value="UniProtKB-SubCell"/>
</dbReference>
<evidence type="ECO:0000313" key="10">
    <source>
        <dbReference type="Proteomes" id="UP000801864"/>
    </source>
</evidence>
<dbReference type="Gene3D" id="4.10.240.10">
    <property type="entry name" value="Zn(2)-C6 fungal-type DNA-binding domain"/>
    <property type="match status" value="1"/>
</dbReference>
<gene>
    <name evidence="9" type="ORF">CFAM422_005103</name>
</gene>
<dbReference type="GO" id="GO:0000981">
    <property type="term" value="F:DNA-binding transcription factor activity, RNA polymerase II-specific"/>
    <property type="evidence" value="ECO:0007669"/>
    <property type="project" value="InterPro"/>
</dbReference>
<comment type="caution">
    <text evidence="9">The sequence shown here is derived from an EMBL/GenBank/DDBJ whole genome shotgun (WGS) entry which is preliminary data.</text>
</comment>
<keyword evidence="4" id="KW-0805">Transcription regulation</keyword>
<dbReference type="AlphaFoldDB" id="A0A9P5CG21"/>
<protein>
    <submittedName>
        <fullName evidence="9">Nitrogen assimilation transcription factor nirA</fullName>
    </submittedName>
</protein>